<dbReference type="KEGG" id="hae:halTADL_1625"/>
<dbReference type="STRING" id="1073996.SAMN05444271_11366"/>
<gene>
    <name evidence="1" type="ORF">SAMN05444271_11366</name>
</gene>
<evidence type="ECO:0008006" key="3">
    <source>
        <dbReference type="Google" id="ProtNLM"/>
    </source>
</evidence>
<dbReference type="OrthoDB" id="57062at2157"/>
<reference evidence="1 2" key="1">
    <citation type="submission" date="2016-10" db="EMBL/GenBank/DDBJ databases">
        <authorList>
            <person name="de Groot N.N."/>
        </authorList>
    </citation>
    <scope>NUCLEOTIDE SEQUENCE [LARGE SCALE GENOMIC DNA]</scope>
    <source>
        <strain evidence="1 2">DSM 22187</strain>
    </source>
</reference>
<dbReference type="Pfam" id="PF02635">
    <property type="entry name" value="DsrE"/>
    <property type="match status" value="1"/>
</dbReference>
<accession>A0A2H4Q1Y2</accession>
<proteinExistence type="predicted"/>
<dbReference type="GeneID" id="35002415"/>
<protein>
    <recommendedName>
        <fullName evidence="3">DsrE/DsrF-like family protein</fullName>
    </recommendedName>
</protein>
<dbReference type="InterPro" id="IPR027396">
    <property type="entry name" value="DsrEFH-like"/>
</dbReference>
<dbReference type="Proteomes" id="UP000198888">
    <property type="component" value="Unassembled WGS sequence"/>
</dbReference>
<keyword evidence="2" id="KW-1185">Reference proteome</keyword>
<dbReference type="AlphaFoldDB" id="A0A1H6UVF7"/>
<dbReference type="EMBL" id="FNYR01000013">
    <property type="protein sequence ID" value="SEI95626.1"/>
    <property type="molecule type" value="Genomic_DNA"/>
</dbReference>
<dbReference type="RefSeq" id="WP_089672731.1">
    <property type="nucleotide sequence ID" value="NZ_CP024845.1"/>
</dbReference>
<dbReference type="InterPro" id="IPR003787">
    <property type="entry name" value="Sulphur_relay_DsrE/F-like"/>
</dbReference>
<dbReference type="Gene3D" id="3.40.1260.10">
    <property type="entry name" value="DsrEFH-like"/>
    <property type="match status" value="1"/>
</dbReference>
<evidence type="ECO:0000313" key="1">
    <source>
        <dbReference type="EMBL" id="SEI95626.1"/>
    </source>
</evidence>
<dbReference type="SUPFAM" id="SSF75169">
    <property type="entry name" value="DsrEFH-like"/>
    <property type="match status" value="1"/>
</dbReference>
<dbReference type="PANTHER" id="PTHR37691">
    <property type="entry name" value="BLR3518 PROTEIN"/>
    <property type="match status" value="1"/>
</dbReference>
<accession>A0A1H6UVF7</accession>
<organism evidence="1 2">
    <name type="scientific">Halohasta litchfieldiae</name>
    <dbReference type="NCBI Taxonomy" id="1073996"/>
    <lineage>
        <taxon>Archaea</taxon>
        <taxon>Methanobacteriati</taxon>
        <taxon>Methanobacteriota</taxon>
        <taxon>Stenosarchaea group</taxon>
        <taxon>Halobacteria</taxon>
        <taxon>Halobacteriales</taxon>
        <taxon>Haloferacaceae</taxon>
        <taxon>Halohasta</taxon>
    </lineage>
</organism>
<sequence>MTGRQETVVHITTDEASGWEMALRNLQNLVRDRSVSTPPEEMSVVVNGPAVRFLLAGSPDAFKITKMAEAGVTISVCSNSLTRFDYDPEEIAEGATVVQSGIAEVVRAQQQGHHYLKLP</sequence>
<name>A0A1H6UVF7_9EURY</name>
<dbReference type="PANTHER" id="PTHR37691:SF1">
    <property type="entry name" value="BLR3518 PROTEIN"/>
    <property type="match status" value="1"/>
</dbReference>
<evidence type="ECO:0000313" key="2">
    <source>
        <dbReference type="Proteomes" id="UP000198888"/>
    </source>
</evidence>